<evidence type="ECO:0000313" key="5">
    <source>
        <dbReference type="Proteomes" id="UP000199169"/>
    </source>
</evidence>
<dbReference type="PANTHER" id="PTHR34047:SF8">
    <property type="entry name" value="PROTEIN YKFC"/>
    <property type="match status" value="1"/>
</dbReference>
<dbReference type="InterPro" id="IPR042095">
    <property type="entry name" value="SUMF_sf"/>
</dbReference>
<sequence length="424" mass="48394">MRRRHDDLFPAIASFRALHEAAERAIRGKRQKPGAAAFMANREKELLRIERQLNDGTWRSGGYTVIEVREPKPRRVSAAPFRDRVVHHALCAVIAPIFERGFIADSYANRNGYGTHRAVARYEHYRDRYRHVLRADIYRYFPAIDHQILKADFRRRIACPPTLALLDAIVDGSNPQEPVNLYFPGDDLFSPLARQRGLPIGNLTSQWFANLYLDGFDHFVKEVLRAPYVRYVDDFALFADDPVVLAQWRQAIARYLEGRRLVLHPVKTFVAPSSETATFLGYVLSGNGARRLPEDNLRRFRNRLRGLRDRWQAGTVDEAEIKQRVSSWIAHAEHADTWRLRHALFRGGWFDPLREPDGPPVGRVLRGGSWNNKPQNARSAKRNRNDTTNRNNNNGFRLASTLPIAGADAFTDAPGVHGSIHGPS</sequence>
<comment type="similarity">
    <text evidence="1">Belongs to the bacterial reverse transcriptase family.</text>
</comment>
<dbReference type="InterPro" id="IPR000477">
    <property type="entry name" value="RT_dom"/>
</dbReference>
<dbReference type="PANTHER" id="PTHR34047">
    <property type="entry name" value="NUCLEAR INTRON MATURASE 1, MITOCHONDRIAL-RELATED"/>
    <property type="match status" value="1"/>
</dbReference>
<organism evidence="4 5">
    <name type="scientific">Candidatus Accumulibacter aalborgensis</name>
    <dbReference type="NCBI Taxonomy" id="1860102"/>
    <lineage>
        <taxon>Bacteria</taxon>
        <taxon>Pseudomonadati</taxon>
        <taxon>Pseudomonadota</taxon>
        <taxon>Betaproteobacteria</taxon>
        <taxon>Candidatus Accumulibacter</taxon>
    </lineage>
</organism>
<dbReference type="InterPro" id="IPR016187">
    <property type="entry name" value="CTDL_fold"/>
</dbReference>
<keyword evidence="5" id="KW-1185">Reference proteome</keyword>
<dbReference type="AlphaFoldDB" id="A0A1A8XRB3"/>
<reference evidence="4 5" key="1">
    <citation type="submission" date="2016-06" db="EMBL/GenBank/DDBJ databases">
        <authorList>
            <person name="Kjaerup R.B."/>
            <person name="Dalgaard T.S."/>
            <person name="Juul-Madsen H.R."/>
        </authorList>
    </citation>
    <scope>NUCLEOTIDE SEQUENCE [LARGE SCALE GENOMIC DNA]</scope>
    <source>
        <strain evidence="4">3</strain>
    </source>
</reference>
<evidence type="ECO:0000256" key="1">
    <source>
        <dbReference type="ARBA" id="ARBA00034120"/>
    </source>
</evidence>
<dbReference type="Pfam" id="PF00078">
    <property type="entry name" value="RVT_1"/>
    <property type="match status" value="1"/>
</dbReference>
<dbReference type="RefSeq" id="WP_186407819.1">
    <property type="nucleotide sequence ID" value="NZ_FLQX01000125.1"/>
</dbReference>
<dbReference type="EMBL" id="FLQX01000125">
    <property type="protein sequence ID" value="SBT07674.1"/>
    <property type="molecule type" value="Genomic_DNA"/>
</dbReference>
<proteinExistence type="inferred from homology"/>
<dbReference type="GO" id="GO:0003964">
    <property type="term" value="F:RNA-directed DNA polymerase activity"/>
    <property type="evidence" value="ECO:0007669"/>
    <property type="project" value="UniProtKB-KW"/>
</dbReference>
<accession>A0A1A8XRB3</accession>
<name>A0A1A8XRB3_9PROT</name>
<dbReference type="SUPFAM" id="SSF56436">
    <property type="entry name" value="C-type lectin-like"/>
    <property type="match status" value="1"/>
</dbReference>
<feature type="compositionally biased region" description="Polar residues" evidence="2">
    <location>
        <begin position="369"/>
        <end position="378"/>
    </location>
</feature>
<feature type="region of interest" description="Disordered" evidence="2">
    <location>
        <begin position="361"/>
        <end position="397"/>
    </location>
</feature>
<dbReference type="PROSITE" id="PS50878">
    <property type="entry name" value="RT_POL"/>
    <property type="match status" value="1"/>
</dbReference>
<evidence type="ECO:0000256" key="2">
    <source>
        <dbReference type="SAM" id="MobiDB-lite"/>
    </source>
</evidence>
<dbReference type="STRING" id="1860102.ACCAA_480031"/>
<feature type="domain" description="Reverse transcriptase" evidence="3">
    <location>
        <begin position="1"/>
        <end position="284"/>
    </location>
</feature>
<dbReference type="CDD" id="cd01646">
    <property type="entry name" value="RT_Bac_retron_I"/>
    <property type="match status" value="1"/>
</dbReference>
<dbReference type="InterPro" id="IPR051083">
    <property type="entry name" value="GrpII_Intron_Splice-Mob/Def"/>
</dbReference>
<dbReference type="SUPFAM" id="SSF56672">
    <property type="entry name" value="DNA/RNA polymerases"/>
    <property type="match status" value="1"/>
</dbReference>
<dbReference type="InterPro" id="IPR043502">
    <property type="entry name" value="DNA/RNA_pol_sf"/>
</dbReference>
<dbReference type="Proteomes" id="UP000199169">
    <property type="component" value="Unassembled WGS sequence"/>
</dbReference>
<keyword evidence="4" id="KW-0695">RNA-directed DNA polymerase</keyword>
<protein>
    <submittedName>
        <fullName evidence="4">Retron-type reverse transcriptase</fullName>
    </submittedName>
</protein>
<keyword evidence="4" id="KW-0808">Transferase</keyword>
<dbReference type="Gene3D" id="3.90.1580.10">
    <property type="entry name" value="paralog of FGE (formylglycine-generating enzyme)"/>
    <property type="match status" value="1"/>
</dbReference>
<keyword evidence="4" id="KW-0548">Nucleotidyltransferase</keyword>
<gene>
    <name evidence="4" type="ORF">ACCAA_480031</name>
</gene>
<evidence type="ECO:0000313" key="4">
    <source>
        <dbReference type="EMBL" id="SBT07674.1"/>
    </source>
</evidence>
<evidence type="ECO:0000259" key="3">
    <source>
        <dbReference type="PROSITE" id="PS50878"/>
    </source>
</evidence>